<dbReference type="EMBL" id="DS022302">
    <property type="protein sequence ID" value="OAJ39049.1"/>
    <property type="molecule type" value="Genomic_DNA"/>
</dbReference>
<dbReference type="eggNOG" id="KOG1339">
    <property type="taxonomic scope" value="Eukaryota"/>
</dbReference>
<keyword evidence="5" id="KW-0378">Hydrolase</keyword>
<feature type="signal peptide" evidence="7">
    <location>
        <begin position="1"/>
        <end position="19"/>
    </location>
</feature>
<feature type="active site" evidence="3">
    <location>
        <position position="281"/>
    </location>
</feature>
<feature type="disulfide bond" evidence="4">
    <location>
        <begin position="315"/>
        <end position="349"/>
    </location>
</feature>
<dbReference type="VEuPathDB" id="FungiDB:BDEG_22926"/>
<dbReference type="FunFam" id="2.40.70.10:FF:000197">
    <property type="entry name" value="Uncharacterized protein"/>
    <property type="match status" value="1"/>
</dbReference>
<dbReference type="SUPFAM" id="SSF50630">
    <property type="entry name" value="Acid proteases"/>
    <property type="match status" value="1"/>
</dbReference>
<evidence type="ECO:0000256" key="5">
    <source>
        <dbReference type="RuleBase" id="RU000454"/>
    </source>
</evidence>
<keyword evidence="5" id="KW-0645">Protease</keyword>
<feature type="transmembrane region" description="Helical" evidence="6">
    <location>
        <begin position="409"/>
        <end position="429"/>
    </location>
</feature>
<feature type="domain" description="Peptidase A1" evidence="8">
    <location>
        <begin position="75"/>
        <end position="388"/>
    </location>
</feature>
<organism evidence="9 10">
    <name type="scientific">Batrachochytrium dendrobatidis (strain JEL423)</name>
    <dbReference type="NCBI Taxonomy" id="403673"/>
    <lineage>
        <taxon>Eukaryota</taxon>
        <taxon>Fungi</taxon>
        <taxon>Fungi incertae sedis</taxon>
        <taxon>Chytridiomycota</taxon>
        <taxon>Chytridiomycota incertae sedis</taxon>
        <taxon>Chytridiomycetes</taxon>
        <taxon>Rhizophydiales</taxon>
        <taxon>Rhizophydiales incertae sedis</taxon>
        <taxon>Batrachochytrium</taxon>
    </lineage>
</organism>
<evidence type="ECO:0000256" key="4">
    <source>
        <dbReference type="PIRSR" id="PIRSR601461-2"/>
    </source>
</evidence>
<keyword evidence="2 5" id="KW-0064">Aspartyl protease</keyword>
<dbReference type="PANTHER" id="PTHR47966">
    <property type="entry name" value="BETA-SITE APP-CLEAVING ENZYME, ISOFORM A-RELATED"/>
    <property type="match status" value="1"/>
</dbReference>
<keyword evidence="7" id="KW-0732">Signal</keyword>
<accession>A0A177WG12</accession>
<dbReference type="AlphaFoldDB" id="A0A177WG12"/>
<dbReference type="InterPro" id="IPR033121">
    <property type="entry name" value="PEPTIDASE_A1"/>
</dbReference>
<keyword evidence="6" id="KW-0812">Transmembrane</keyword>
<gene>
    <name evidence="9" type="ORF">BDEG_22926</name>
</gene>
<dbReference type="Gene3D" id="2.40.70.10">
    <property type="entry name" value="Acid Proteases"/>
    <property type="match status" value="2"/>
</dbReference>
<dbReference type="InterPro" id="IPR034164">
    <property type="entry name" value="Pepsin-like_dom"/>
</dbReference>
<protein>
    <recommendedName>
        <fullName evidence="8">Peptidase A1 domain-containing protein</fullName>
    </recommendedName>
</protein>
<proteinExistence type="inferred from homology"/>
<reference evidence="9 10" key="1">
    <citation type="submission" date="2006-10" db="EMBL/GenBank/DDBJ databases">
        <title>The Genome Sequence of Batrachochytrium dendrobatidis JEL423.</title>
        <authorList>
            <consortium name="The Broad Institute Genome Sequencing Platform"/>
            <person name="Birren B."/>
            <person name="Lander E."/>
            <person name="Galagan J."/>
            <person name="Cuomo C."/>
            <person name="Devon K."/>
            <person name="Jaffe D."/>
            <person name="Butler J."/>
            <person name="Alvarez P."/>
            <person name="Gnerre S."/>
            <person name="Grabherr M."/>
            <person name="Kleber M."/>
            <person name="Mauceli E."/>
            <person name="Brockman W."/>
            <person name="Young S."/>
            <person name="LaButti K."/>
            <person name="Sykes S."/>
            <person name="DeCaprio D."/>
            <person name="Crawford M."/>
            <person name="Koehrsen M."/>
            <person name="Engels R."/>
            <person name="Montgomery P."/>
            <person name="Pearson M."/>
            <person name="Howarth C."/>
            <person name="Larson L."/>
            <person name="White J."/>
            <person name="O'Leary S."/>
            <person name="Kodira C."/>
            <person name="Zeng Q."/>
            <person name="Yandava C."/>
            <person name="Alvarado L."/>
            <person name="Longcore J."/>
            <person name="James T."/>
        </authorList>
    </citation>
    <scope>NUCLEOTIDE SEQUENCE [LARGE SCALE GENOMIC DNA]</scope>
    <source>
        <strain evidence="9 10">JEL423</strain>
    </source>
</reference>
<keyword evidence="4" id="KW-1015">Disulfide bond</keyword>
<evidence type="ECO:0000259" key="8">
    <source>
        <dbReference type="PROSITE" id="PS51767"/>
    </source>
</evidence>
<dbReference type="InterPro" id="IPR021109">
    <property type="entry name" value="Peptidase_aspartic_dom_sf"/>
</dbReference>
<dbReference type="CDD" id="cd05471">
    <property type="entry name" value="pepsin_like"/>
    <property type="match status" value="1"/>
</dbReference>
<feature type="chain" id="PRO_5008077541" description="Peptidase A1 domain-containing protein" evidence="7">
    <location>
        <begin position="20"/>
        <end position="430"/>
    </location>
</feature>
<evidence type="ECO:0000313" key="9">
    <source>
        <dbReference type="EMBL" id="OAJ39049.1"/>
    </source>
</evidence>
<dbReference type="GO" id="GO:0006508">
    <property type="term" value="P:proteolysis"/>
    <property type="evidence" value="ECO:0007669"/>
    <property type="project" value="UniProtKB-KW"/>
</dbReference>
<dbReference type="Pfam" id="PF00026">
    <property type="entry name" value="Asp"/>
    <property type="match status" value="1"/>
</dbReference>
<dbReference type="OrthoDB" id="2747330at2759"/>
<name>A0A177WG12_BATDL</name>
<keyword evidence="6" id="KW-0472">Membrane</keyword>
<dbReference type="InterPro" id="IPR001969">
    <property type="entry name" value="Aspartic_peptidase_AS"/>
</dbReference>
<sequence length="430" mass="46331">MKWSLILTLSGLICSTVSAFRIIGNSDLEAITGHTIPVIGTSNSLSISFHGIVRASDALNNGSASISASSAAMVFYIDLLIGTPPVNVNVLIDTGSSTFWIDDSACFDSRQCKTHKYNPIDSTTQRPVVHPIVHREYGDGTSVTCTIISDVVSIAGISIPNQTICAASQVKSIESISLDGILGLGPPNSVDPADLFSNLENSLSERKVSFYYDRTVTPINPQLQIRDAGEVTFGVPNPARYTGNFSWSPIVKTDSHWALTLSSVVIDGKTFSSTPIVALMDTGTTIIILDKGTFNAINSAMGGVSVQGVLYELDCTMVSKMPSIQFNFQGVTLTMTWDQQYFVIENQYCVSVFGYSANLPPNMAIFGAWFLRSFYTSFDYTGRQIGFATPVGVVTAQMQPNTHRSIANANMMVGMMSILIANMIALVAII</sequence>
<dbReference type="PANTHER" id="PTHR47966:SF51">
    <property type="entry name" value="BETA-SITE APP-CLEAVING ENZYME, ISOFORM A-RELATED"/>
    <property type="match status" value="1"/>
</dbReference>
<dbReference type="PRINTS" id="PR00792">
    <property type="entry name" value="PEPSIN"/>
</dbReference>
<comment type="similarity">
    <text evidence="1 5">Belongs to the peptidase A1 family.</text>
</comment>
<evidence type="ECO:0000313" key="10">
    <source>
        <dbReference type="Proteomes" id="UP000077115"/>
    </source>
</evidence>
<dbReference type="GO" id="GO:0004190">
    <property type="term" value="F:aspartic-type endopeptidase activity"/>
    <property type="evidence" value="ECO:0007669"/>
    <property type="project" value="UniProtKB-KW"/>
</dbReference>
<dbReference type="PROSITE" id="PS51767">
    <property type="entry name" value="PEPTIDASE_A1"/>
    <property type="match status" value="1"/>
</dbReference>
<evidence type="ECO:0000256" key="2">
    <source>
        <dbReference type="ARBA" id="ARBA00022750"/>
    </source>
</evidence>
<dbReference type="Proteomes" id="UP000077115">
    <property type="component" value="Unassembled WGS sequence"/>
</dbReference>
<keyword evidence="6" id="KW-1133">Transmembrane helix</keyword>
<dbReference type="InterPro" id="IPR001461">
    <property type="entry name" value="Aspartic_peptidase_A1"/>
</dbReference>
<evidence type="ECO:0000256" key="7">
    <source>
        <dbReference type="SAM" id="SignalP"/>
    </source>
</evidence>
<reference evidence="9 10" key="2">
    <citation type="submission" date="2016-05" db="EMBL/GenBank/DDBJ databases">
        <title>Lineage-specific infection strategies underlie the spectrum of fungal disease in amphibians.</title>
        <authorList>
            <person name="Cuomo C.A."/>
            <person name="Farrer R.A."/>
            <person name="James T."/>
            <person name="Longcore J."/>
            <person name="Birren B."/>
        </authorList>
    </citation>
    <scope>NUCLEOTIDE SEQUENCE [LARGE SCALE GENOMIC DNA]</scope>
    <source>
        <strain evidence="9 10">JEL423</strain>
    </source>
</reference>
<feature type="active site" evidence="3">
    <location>
        <position position="93"/>
    </location>
</feature>
<evidence type="ECO:0000256" key="6">
    <source>
        <dbReference type="SAM" id="Phobius"/>
    </source>
</evidence>
<dbReference type="PROSITE" id="PS00141">
    <property type="entry name" value="ASP_PROTEASE"/>
    <property type="match status" value="1"/>
</dbReference>
<evidence type="ECO:0000256" key="1">
    <source>
        <dbReference type="ARBA" id="ARBA00007447"/>
    </source>
</evidence>
<evidence type="ECO:0000256" key="3">
    <source>
        <dbReference type="PIRSR" id="PIRSR601461-1"/>
    </source>
</evidence>